<gene>
    <name evidence="1" type="ORF">DXX93_06545</name>
</gene>
<reference evidence="1 2" key="1">
    <citation type="submission" date="2018-08" db="EMBL/GenBank/DDBJ databases">
        <title>Thalassotalea euphylliae genome.</title>
        <authorList>
            <person name="Summers S."/>
            <person name="Rice S.A."/>
            <person name="Freckelton M.L."/>
            <person name="Nedved B.T."/>
            <person name="Hadfield M.G."/>
        </authorList>
    </citation>
    <scope>NUCLEOTIDE SEQUENCE [LARGE SCALE GENOMIC DNA]</scope>
    <source>
        <strain evidence="1 2">H1</strain>
    </source>
</reference>
<dbReference type="RefSeq" id="WP_116007396.1">
    <property type="nucleotide sequence ID" value="NZ_QUOU01000001.1"/>
</dbReference>
<name>A0A3E0TQP2_9GAMM</name>
<protein>
    <submittedName>
        <fullName evidence="1">DUF5062 family protein</fullName>
    </submittedName>
</protein>
<dbReference type="OrthoDB" id="8547747at2"/>
<dbReference type="Pfam" id="PF16691">
    <property type="entry name" value="DUF5062"/>
    <property type="match status" value="1"/>
</dbReference>
<dbReference type="AlphaFoldDB" id="A0A3E0TQP2"/>
<comment type="caution">
    <text evidence="1">The sequence shown here is derived from an EMBL/GenBank/DDBJ whole genome shotgun (WGS) entry which is preliminary data.</text>
</comment>
<accession>A0A3E0TQP2</accession>
<proteinExistence type="predicted"/>
<dbReference type="EMBL" id="QUOU01000001">
    <property type="protein sequence ID" value="REL26275.1"/>
    <property type="molecule type" value="Genomic_DNA"/>
</dbReference>
<organism evidence="1 2">
    <name type="scientific">Thalassotalea euphylliae</name>
    <dbReference type="NCBI Taxonomy" id="1655234"/>
    <lineage>
        <taxon>Bacteria</taxon>
        <taxon>Pseudomonadati</taxon>
        <taxon>Pseudomonadota</taxon>
        <taxon>Gammaproteobacteria</taxon>
        <taxon>Alteromonadales</taxon>
        <taxon>Colwelliaceae</taxon>
        <taxon>Thalassotalea</taxon>
    </lineage>
</organism>
<dbReference type="InterPro" id="IPR032036">
    <property type="entry name" value="DUF5062"/>
</dbReference>
<evidence type="ECO:0000313" key="2">
    <source>
        <dbReference type="Proteomes" id="UP000256478"/>
    </source>
</evidence>
<sequence>MKKIKNEKELLKKALSVGETYANKRGYQHFSPSDSHDIKIECIYRLLVNDKLVIPLPKQEENLLNIKKRLVKWIMHQLPDNHPLLQ</sequence>
<dbReference type="InterPro" id="IPR038316">
    <property type="entry name" value="DUF5062_sf"/>
</dbReference>
<dbReference type="Proteomes" id="UP000256478">
    <property type="component" value="Unassembled WGS sequence"/>
</dbReference>
<dbReference type="Gene3D" id="1.20.120.1930">
    <property type="entry name" value="Uncharacterised protein PF16691, DUF5062"/>
    <property type="match status" value="1"/>
</dbReference>
<evidence type="ECO:0000313" key="1">
    <source>
        <dbReference type="EMBL" id="REL26275.1"/>
    </source>
</evidence>